<evidence type="ECO:0000256" key="5">
    <source>
        <dbReference type="ARBA" id="ARBA00022989"/>
    </source>
</evidence>
<dbReference type="PANTHER" id="PTHR43124">
    <property type="entry name" value="PURINE EFFLUX PUMP PBUE"/>
    <property type="match status" value="1"/>
</dbReference>
<feature type="transmembrane region" description="Helical" evidence="7">
    <location>
        <begin position="165"/>
        <end position="185"/>
    </location>
</feature>
<comment type="caution">
    <text evidence="9">The sequence shown here is derived from an EMBL/GenBank/DDBJ whole genome shotgun (WGS) entry which is preliminary data.</text>
</comment>
<keyword evidence="4 7" id="KW-0812">Transmembrane</keyword>
<evidence type="ECO:0000256" key="4">
    <source>
        <dbReference type="ARBA" id="ARBA00022692"/>
    </source>
</evidence>
<keyword evidence="6 7" id="KW-0472">Membrane</keyword>
<dbReference type="InterPro" id="IPR020846">
    <property type="entry name" value="MFS_dom"/>
</dbReference>
<feature type="transmembrane region" description="Helical" evidence="7">
    <location>
        <begin position="241"/>
        <end position="268"/>
    </location>
</feature>
<dbReference type="PRINTS" id="PR01035">
    <property type="entry name" value="TCRTETA"/>
</dbReference>
<dbReference type="InterPro" id="IPR050189">
    <property type="entry name" value="MFS_Efflux_Transporters"/>
</dbReference>
<dbReference type="Proteomes" id="UP001243212">
    <property type="component" value="Unassembled WGS sequence"/>
</dbReference>
<feature type="transmembrane region" description="Helical" evidence="7">
    <location>
        <begin position="306"/>
        <end position="324"/>
    </location>
</feature>
<feature type="transmembrane region" description="Helical" evidence="7">
    <location>
        <begin position="393"/>
        <end position="414"/>
    </location>
</feature>
<feature type="transmembrane region" description="Helical" evidence="7">
    <location>
        <begin position="101"/>
        <end position="123"/>
    </location>
</feature>
<organism evidence="9 10">
    <name type="scientific">Trueperella bonasi</name>
    <dbReference type="NCBI Taxonomy" id="312286"/>
    <lineage>
        <taxon>Bacteria</taxon>
        <taxon>Bacillati</taxon>
        <taxon>Actinomycetota</taxon>
        <taxon>Actinomycetes</taxon>
        <taxon>Actinomycetales</taxon>
        <taxon>Actinomycetaceae</taxon>
        <taxon>Trueperella</taxon>
    </lineage>
</organism>
<keyword evidence="10" id="KW-1185">Reference proteome</keyword>
<feature type="transmembrane region" description="Helical" evidence="7">
    <location>
        <begin position="38"/>
        <end position="56"/>
    </location>
</feature>
<evidence type="ECO:0000256" key="6">
    <source>
        <dbReference type="ARBA" id="ARBA00023136"/>
    </source>
</evidence>
<feature type="transmembrane region" description="Helical" evidence="7">
    <location>
        <begin position="76"/>
        <end position="95"/>
    </location>
</feature>
<dbReference type="PROSITE" id="PS00216">
    <property type="entry name" value="SUGAR_TRANSPORT_1"/>
    <property type="match status" value="1"/>
</dbReference>
<gene>
    <name evidence="9" type="ORF">J2S70_001101</name>
</gene>
<dbReference type="CDD" id="cd17325">
    <property type="entry name" value="MFS_MdtG_SLC18_like"/>
    <property type="match status" value="1"/>
</dbReference>
<dbReference type="InterPro" id="IPR036259">
    <property type="entry name" value="MFS_trans_sf"/>
</dbReference>
<dbReference type="InterPro" id="IPR005828">
    <property type="entry name" value="MFS_sugar_transport-like"/>
</dbReference>
<dbReference type="RefSeq" id="WP_307682738.1">
    <property type="nucleotide sequence ID" value="NZ_JAUSQX010000001.1"/>
</dbReference>
<dbReference type="InterPro" id="IPR001958">
    <property type="entry name" value="Tet-R_TetA/multi-R_MdtG-like"/>
</dbReference>
<dbReference type="Gene3D" id="1.20.1250.20">
    <property type="entry name" value="MFS general substrate transporter like domains"/>
    <property type="match status" value="2"/>
</dbReference>
<evidence type="ECO:0000256" key="7">
    <source>
        <dbReference type="SAM" id="Phobius"/>
    </source>
</evidence>
<dbReference type="PANTHER" id="PTHR43124:SF3">
    <property type="entry name" value="CHLORAMPHENICOL EFFLUX PUMP RV0191"/>
    <property type="match status" value="1"/>
</dbReference>
<feature type="transmembrane region" description="Helical" evidence="7">
    <location>
        <begin position="12"/>
        <end position="32"/>
    </location>
</feature>
<feature type="domain" description="Major facilitator superfamily (MFS) profile" evidence="8">
    <location>
        <begin position="10"/>
        <end position="418"/>
    </location>
</feature>
<reference evidence="9 10" key="1">
    <citation type="submission" date="2023-07" db="EMBL/GenBank/DDBJ databases">
        <title>Sequencing the genomes of 1000 actinobacteria strains.</title>
        <authorList>
            <person name="Klenk H.-P."/>
        </authorList>
    </citation>
    <scope>NUCLEOTIDE SEQUENCE [LARGE SCALE GENOMIC DNA]</scope>
    <source>
        <strain evidence="9 10">DSM 17163</strain>
    </source>
</reference>
<dbReference type="InterPro" id="IPR005829">
    <property type="entry name" value="Sugar_transporter_CS"/>
</dbReference>
<dbReference type="Pfam" id="PF00083">
    <property type="entry name" value="Sugar_tr"/>
    <property type="match status" value="1"/>
</dbReference>
<protein>
    <submittedName>
        <fullName evidence="9">MFS family permease</fullName>
    </submittedName>
</protein>
<dbReference type="Pfam" id="PF07690">
    <property type="entry name" value="MFS_1"/>
    <property type="match status" value="1"/>
</dbReference>
<dbReference type="PROSITE" id="PS50850">
    <property type="entry name" value="MFS"/>
    <property type="match status" value="1"/>
</dbReference>
<dbReference type="EMBL" id="JAUSQX010000001">
    <property type="protein sequence ID" value="MDP9806519.1"/>
    <property type="molecule type" value="Genomic_DNA"/>
</dbReference>
<sequence>MSKRVTLPREIWVLVAAAVAVSLGYGIVAPVLPQFAKSFGVTTTAATFVVSAFALMRLVFAPASGRLSTTFGERSMYILGMAIVAASSIASGLAQTYTQLLIFRGLGGIGSVTFSVAAMSLIFKLAPSGAKGRASAAYGSGFLLGSIFGPAVGAVLAPLGYRWPFMIYAVLLAVAGAIVFFLVPADGKESERAVRRRDDDGVGADQTELRHDLTARDVEGGSNKKVPMTVREALQVRRFKIVLLTAFAQGWTNMGVRVAVVPLLAASIPGAPTWLPGGALVAFAAGNALALSRAGYYSDVYGRKPIVVFGLLVSGIFTALMGMWDTTVVVMVGSFFGGFGSGCIQPSQQGAVADIVGDRPGSRVVSFFQMSADFGQILGPVLAGFMIDYSGYLLAYGFSGAILIAVAVGWIFFVREPHGSVA</sequence>
<evidence type="ECO:0000313" key="9">
    <source>
        <dbReference type="EMBL" id="MDP9806519.1"/>
    </source>
</evidence>
<dbReference type="InterPro" id="IPR011701">
    <property type="entry name" value="MFS"/>
</dbReference>
<accession>A0ABT9NGQ2</accession>
<evidence type="ECO:0000256" key="3">
    <source>
        <dbReference type="ARBA" id="ARBA00022475"/>
    </source>
</evidence>
<dbReference type="SUPFAM" id="SSF103473">
    <property type="entry name" value="MFS general substrate transporter"/>
    <property type="match status" value="1"/>
</dbReference>
<keyword evidence="3" id="KW-1003">Cell membrane</keyword>
<evidence type="ECO:0000259" key="8">
    <source>
        <dbReference type="PROSITE" id="PS50850"/>
    </source>
</evidence>
<name>A0ABT9NGQ2_9ACTO</name>
<keyword evidence="5 7" id="KW-1133">Transmembrane helix</keyword>
<evidence type="ECO:0000256" key="1">
    <source>
        <dbReference type="ARBA" id="ARBA00004651"/>
    </source>
</evidence>
<evidence type="ECO:0000256" key="2">
    <source>
        <dbReference type="ARBA" id="ARBA00007520"/>
    </source>
</evidence>
<comment type="similarity">
    <text evidence="2">Belongs to the major facilitator superfamily. TCR/Tet family.</text>
</comment>
<feature type="transmembrane region" description="Helical" evidence="7">
    <location>
        <begin position="135"/>
        <end position="159"/>
    </location>
</feature>
<proteinExistence type="inferred from homology"/>
<evidence type="ECO:0000313" key="10">
    <source>
        <dbReference type="Proteomes" id="UP001243212"/>
    </source>
</evidence>
<feature type="transmembrane region" description="Helical" evidence="7">
    <location>
        <begin position="274"/>
        <end position="294"/>
    </location>
</feature>
<comment type="subcellular location">
    <subcellularLocation>
        <location evidence="1">Cell membrane</location>
        <topology evidence="1">Multi-pass membrane protein</topology>
    </subcellularLocation>
</comment>